<name>A0A1Y2DWC9_9PEZI</name>
<dbReference type="GeneID" id="63776702"/>
<dbReference type="OrthoDB" id="3045089at2759"/>
<keyword evidence="2" id="KW-1185">Reference proteome</keyword>
<reference evidence="1 2" key="1">
    <citation type="submission" date="2016-07" db="EMBL/GenBank/DDBJ databases">
        <title>Pervasive Adenine N6-methylation of Active Genes in Fungi.</title>
        <authorList>
            <consortium name="DOE Joint Genome Institute"/>
            <person name="Mondo S.J."/>
            <person name="Dannebaum R.O."/>
            <person name="Kuo R.C."/>
            <person name="Labutti K."/>
            <person name="Haridas S."/>
            <person name="Kuo A."/>
            <person name="Salamov A."/>
            <person name="Ahrendt S.R."/>
            <person name="Lipzen A."/>
            <person name="Sullivan W."/>
            <person name="Andreopoulos W.B."/>
            <person name="Clum A."/>
            <person name="Lindquist E."/>
            <person name="Daum C."/>
            <person name="Ramamoorthy G.K."/>
            <person name="Gryganskyi A."/>
            <person name="Culley D."/>
            <person name="Magnuson J.K."/>
            <person name="James T.Y."/>
            <person name="O'Malley M.A."/>
            <person name="Stajich J.E."/>
            <person name="Spatafora J.W."/>
            <person name="Visel A."/>
            <person name="Grigoriev I.V."/>
        </authorList>
    </citation>
    <scope>NUCLEOTIDE SEQUENCE [LARGE SCALE GENOMIC DNA]</scope>
    <source>
        <strain evidence="1 2">CBS 129021</strain>
    </source>
</reference>
<sequence>MFLRMPFDHTSRVPARSFLCTFDPTREPSVYFEDALEELCESPLLWIHDWEGLYRLLEILLERQNALE</sequence>
<organism evidence="1 2">
    <name type="scientific">Pseudomassariella vexata</name>
    <dbReference type="NCBI Taxonomy" id="1141098"/>
    <lineage>
        <taxon>Eukaryota</taxon>
        <taxon>Fungi</taxon>
        <taxon>Dikarya</taxon>
        <taxon>Ascomycota</taxon>
        <taxon>Pezizomycotina</taxon>
        <taxon>Sordariomycetes</taxon>
        <taxon>Xylariomycetidae</taxon>
        <taxon>Amphisphaeriales</taxon>
        <taxon>Pseudomassariaceae</taxon>
        <taxon>Pseudomassariella</taxon>
    </lineage>
</organism>
<evidence type="ECO:0000313" key="1">
    <source>
        <dbReference type="EMBL" id="ORY63446.1"/>
    </source>
</evidence>
<accession>A0A1Y2DWC9</accession>
<dbReference type="AlphaFoldDB" id="A0A1Y2DWC9"/>
<gene>
    <name evidence="1" type="ORF">BCR38DRAFT_436867</name>
</gene>
<comment type="caution">
    <text evidence="1">The sequence shown here is derived from an EMBL/GenBank/DDBJ whole genome shotgun (WGS) entry which is preliminary data.</text>
</comment>
<dbReference type="Proteomes" id="UP000193689">
    <property type="component" value="Unassembled WGS sequence"/>
</dbReference>
<dbReference type="RefSeq" id="XP_040715103.1">
    <property type="nucleotide sequence ID" value="XM_040860490.1"/>
</dbReference>
<dbReference type="EMBL" id="MCFJ01000008">
    <property type="protein sequence ID" value="ORY63446.1"/>
    <property type="molecule type" value="Genomic_DNA"/>
</dbReference>
<evidence type="ECO:0000313" key="2">
    <source>
        <dbReference type="Proteomes" id="UP000193689"/>
    </source>
</evidence>
<protein>
    <submittedName>
        <fullName evidence="1">Uncharacterized protein</fullName>
    </submittedName>
</protein>
<dbReference type="InParanoid" id="A0A1Y2DWC9"/>
<proteinExistence type="predicted"/>